<name>A0A9P5PKH6_9AGAR</name>
<comment type="caution">
    <text evidence="2">The sequence shown here is derived from an EMBL/GenBank/DDBJ whole genome shotgun (WGS) entry which is preliminary data.</text>
</comment>
<evidence type="ECO:0000313" key="2">
    <source>
        <dbReference type="EMBL" id="KAF9063650.1"/>
    </source>
</evidence>
<dbReference type="AlphaFoldDB" id="A0A9P5PKH6"/>
<keyword evidence="1" id="KW-0732">Signal</keyword>
<protein>
    <submittedName>
        <fullName evidence="2">Uncharacterized protein</fullName>
    </submittedName>
</protein>
<dbReference type="Gene3D" id="3.80.10.10">
    <property type="entry name" value="Ribonuclease Inhibitor"/>
    <property type="match status" value="1"/>
</dbReference>
<organism evidence="2 3">
    <name type="scientific">Rhodocollybia butyracea</name>
    <dbReference type="NCBI Taxonomy" id="206335"/>
    <lineage>
        <taxon>Eukaryota</taxon>
        <taxon>Fungi</taxon>
        <taxon>Dikarya</taxon>
        <taxon>Basidiomycota</taxon>
        <taxon>Agaricomycotina</taxon>
        <taxon>Agaricomycetes</taxon>
        <taxon>Agaricomycetidae</taxon>
        <taxon>Agaricales</taxon>
        <taxon>Marasmiineae</taxon>
        <taxon>Omphalotaceae</taxon>
        <taxon>Rhodocollybia</taxon>
    </lineage>
</organism>
<reference evidence="2" key="1">
    <citation type="submission" date="2020-11" db="EMBL/GenBank/DDBJ databases">
        <authorList>
            <consortium name="DOE Joint Genome Institute"/>
            <person name="Ahrendt S."/>
            <person name="Riley R."/>
            <person name="Andreopoulos W."/>
            <person name="Labutti K."/>
            <person name="Pangilinan J."/>
            <person name="Ruiz-Duenas F.J."/>
            <person name="Barrasa J.M."/>
            <person name="Sanchez-Garcia M."/>
            <person name="Camarero S."/>
            <person name="Miyauchi S."/>
            <person name="Serrano A."/>
            <person name="Linde D."/>
            <person name="Babiker R."/>
            <person name="Drula E."/>
            <person name="Ayuso-Fernandez I."/>
            <person name="Pacheco R."/>
            <person name="Padilla G."/>
            <person name="Ferreira P."/>
            <person name="Barriuso J."/>
            <person name="Kellner H."/>
            <person name="Castanera R."/>
            <person name="Alfaro M."/>
            <person name="Ramirez L."/>
            <person name="Pisabarro A.G."/>
            <person name="Kuo A."/>
            <person name="Tritt A."/>
            <person name="Lipzen A."/>
            <person name="He G."/>
            <person name="Yan M."/>
            <person name="Ng V."/>
            <person name="Cullen D."/>
            <person name="Martin F."/>
            <person name="Rosso M.-N."/>
            <person name="Henrissat B."/>
            <person name="Hibbett D."/>
            <person name="Martinez A.T."/>
            <person name="Grigoriev I.V."/>
        </authorList>
    </citation>
    <scope>NUCLEOTIDE SEQUENCE</scope>
    <source>
        <strain evidence="2">AH 40177</strain>
    </source>
</reference>
<feature type="signal peptide" evidence="1">
    <location>
        <begin position="1"/>
        <end position="20"/>
    </location>
</feature>
<accession>A0A9P5PKH6</accession>
<gene>
    <name evidence="2" type="ORF">BDP27DRAFT_1477717</name>
</gene>
<dbReference type="InterPro" id="IPR032675">
    <property type="entry name" value="LRR_dom_sf"/>
</dbReference>
<dbReference type="OrthoDB" id="2745898at2759"/>
<evidence type="ECO:0000256" key="1">
    <source>
        <dbReference type="SAM" id="SignalP"/>
    </source>
</evidence>
<dbReference type="Proteomes" id="UP000772434">
    <property type="component" value="Unassembled WGS sequence"/>
</dbReference>
<evidence type="ECO:0000313" key="3">
    <source>
        <dbReference type="Proteomes" id="UP000772434"/>
    </source>
</evidence>
<feature type="chain" id="PRO_5040466698" evidence="1">
    <location>
        <begin position="21"/>
        <end position="393"/>
    </location>
</feature>
<dbReference type="EMBL" id="JADNRY010000141">
    <property type="protein sequence ID" value="KAF9063650.1"/>
    <property type="molecule type" value="Genomic_DNA"/>
</dbReference>
<sequence length="393" mass="44820">MRFPTLRLLILWFTEHECSSIPVRITPLHSSDWENLDNEERAIVRNLNTNSRAPLSTDQANRVFFPFTTAAQFLKALQRHPHIQKYVKRVELQELNKVWMKTDAALGDMLKILSSSTISLCITRRLSFRSAGLHDLLFFQHMTSLEEFSITQEPGKPPEFADQYTIARFCNTFPSLRILDLIAIYSGSSATADASPPSPALQLETLKIGSYCDDHILNWILPAIIQLKTIHLWHDSDSSCDAIPDIIAGATSLTELHLKAMNSFDEKRLSYVVTPLRQRDSLRTLSLNTSLPLDAAIQILTAFLQLIRSHLFLERIAISLKLPNSTTYAAQPLELLEDIILGPHFPALKWLELHVTTKRVKDQEKDLIKMFPRISEQQKLSHIAESYVTRKNK</sequence>
<keyword evidence="3" id="KW-1185">Reference proteome</keyword>
<proteinExistence type="predicted"/>
<dbReference type="SUPFAM" id="SSF52047">
    <property type="entry name" value="RNI-like"/>
    <property type="match status" value="1"/>
</dbReference>